<comment type="caution">
    <text evidence="1">The sequence shown here is derived from an EMBL/GenBank/DDBJ whole genome shotgun (WGS) entry which is preliminary data.</text>
</comment>
<sequence length="124" mass="13456">MMGAGLVKAVYARWASLPHAPFRALVFMAVTAKDEDNPPCFWGGRESLALALGRMAPPPNDDDPEVIKERRAAFASVDRAVKELTKVKAIKVVEAAGHYRPAKYALNVLRDSTTLNVPVAPRSA</sequence>
<keyword evidence="2" id="KW-1185">Reference proteome</keyword>
<accession>A0ABW4J024</accession>
<proteinExistence type="predicted"/>
<dbReference type="Proteomes" id="UP001597261">
    <property type="component" value="Unassembled WGS sequence"/>
</dbReference>
<reference evidence="2" key="1">
    <citation type="journal article" date="2019" name="Int. J. Syst. Evol. Microbiol.">
        <title>The Global Catalogue of Microorganisms (GCM) 10K type strain sequencing project: providing services to taxonomists for standard genome sequencing and annotation.</title>
        <authorList>
            <consortium name="The Broad Institute Genomics Platform"/>
            <consortium name="The Broad Institute Genome Sequencing Center for Infectious Disease"/>
            <person name="Wu L."/>
            <person name="Ma J."/>
        </authorList>
    </citation>
    <scope>NUCLEOTIDE SEQUENCE [LARGE SCALE GENOMIC DNA]</scope>
    <source>
        <strain evidence="2">CGMCC 1.12470</strain>
    </source>
</reference>
<evidence type="ECO:0000313" key="1">
    <source>
        <dbReference type="EMBL" id="MFD1662437.1"/>
    </source>
</evidence>
<name>A0ABW4J024_9ACTN</name>
<organism evidence="1 2">
    <name type="scientific">Streptomyces caeni</name>
    <dbReference type="NCBI Taxonomy" id="2307231"/>
    <lineage>
        <taxon>Bacteria</taxon>
        <taxon>Bacillati</taxon>
        <taxon>Actinomycetota</taxon>
        <taxon>Actinomycetes</taxon>
        <taxon>Kitasatosporales</taxon>
        <taxon>Streptomycetaceae</taxon>
        <taxon>Streptomyces</taxon>
    </lineage>
</organism>
<dbReference type="RefSeq" id="WP_381090089.1">
    <property type="nucleotide sequence ID" value="NZ_JBHUDX010000093.1"/>
</dbReference>
<gene>
    <name evidence="1" type="ORF">ACFSL4_30730</name>
</gene>
<protein>
    <submittedName>
        <fullName evidence="1">Uncharacterized protein</fullName>
    </submittedName>
</protein>
<dbReference type="EMBL" id="JBHUDX010000093">
    <property type="protein sequence ID" value="MFD1662437.1"/>
    <property type="molecule type" value="Genomic_DNA"/>
</dbReference>
<evidence type="ECO:0000313" key="2">
    <source>
        <dbReference type="Proteomes" id="UP001597261"/>
    </source>
</evidence>